<dbReference type="AlphaFoldDB" id="A0AAD4QF39"/>
<organism evidence="4 5">
    <name type="scientific">Lactarius akahatsu</name>
    <dbReference type="NCBI Taxonomy" id="416441"/>
    <lineage>
        <taxon>Eukaryota</taxon>
        <taxon>Fungi</taxon>
        <taxon>Dikarya</taxon>
        <taxon>Basidiomycota</taxon>
        <taxon>Agaricomycotina</taxon>
        <taxon>Agaricomycetes</taxon>
        <taxon>Russulales</taxon>
        <taxon>Russulaceae</taxon>
        <taxon>Lactarius</taxon>
    </lineage>
</organism>
<feature type="domain" description="DUF6535" evidence="3">
    <location>
        <begin position="69"/>
        <end position="252"/>
    </location>
</feature>
<dbReference type="Pfam" id="PF20153">
    <property type="entry name" value="DUF6535"/>
    <property type="match status" value="1"/>
</dbReference>
<comment type="caution">
    <text evidence="4">The sequence shown here is derived from an EMBL/GenBank/DDBJ whole genome shotgun (WGS) entry which is preliminary data.</text>
</comment>
<feature type="transmembrane region" description="Helical" evidence="2">
    <location>
        <begin position="227"/>
        <end position="248"/>
    </location>
</feature>
<feature type="transmembrane region" description="Helical" evidence="2">
    <location>
        <begin position="254"/>
        <end position="276"/>
    </location>
</feature>
<feature type="region of interest" description="Disordered" evidence="1">
    <location>
        <begin position="1"/>
        <end position="59"/>
    </location>
</feature>
<sequence length="314" mass="35465">MPRRTRRRGDPERGEQLRELGEEPQPEAPERRLDPNTGGRAMNNSPDGPSLSEARSERKDFDDGANALWTLYSKEAQAHDEALFQGMLVDMSGIPTFAGLFAAVLTSFLVDSLKNLRPDPAEQSVYYQQQSVAMLAQISQQIASIPQVSASVPSTPPQPYPAFHPSNKDVVVNSLWLSGLVYSLAAAFFATLVQQRIRSYLQVFQRYDHPLKRARFRQYFFDHSRSVRVLASLATWFIRVSVILFFWGLCITTLRIGIVFGIVPAMCISSFLLMLLRFVSIGPHPPDTRRRSYPLSILAMVLVPCLRKEFETGW</sequence>
<keyword evidence="2" id="KW-0472">Membrane</keyword>
<feature type="transmembrane region" description="Helical" evidence="2">
    <location>
        <begin position="175"/>
        <end position="193"/>
    </location>
</feature>
<feature type="transmembrane region" description="Helical" evidence="2">
    <location>
        <begin position="88"/>
        <end position="110"/>
    </location>
</feature>
<keyword evidence="2" id="KW-0812">Transmembrane</keyword>
<accession>A0AAD4QF39</accession>
<dbReference type="EMBL" id="JAKELL010000015">
    <property type="protein sequence ID" value="KAH8994192.1"/>
    <property type="molecule type" value="Genomic_DNA"/>
</dbReference>
<reference evidence="4" key="1">
    <citation type="submission" date="2022-01" db="EMBL/GenBank/DDBJ databases">
        <title>Comparative genomics reveals a dynamic genome evolution in the ectomycorrhizal milk-cap (Lactarius) mushrooms.</title>
        <authorList>
            <consortium name="DOE Joint Genome Institute"/>
            <person name="Lebreton A."/>
            <person name="Tang N."/>
            <person name="Kuo A."/>
            <person name="LaButti K."/>
            <person name="Drula E."/>
            <person name="Barry K."/>
            <person name="Clum A."/>
            <person name="Lipzen A."/>
            <person name="Mousain D."/>
            <person name="Ng V."/>
            <person name="Wang R."/>
            <person name="Wang X."/>
            <person name="Dai Y."/>
            <person name="Henrissat B."/>
            <person name="Grigoriev I.V."/>
            <person name="Guerin-Laguette A."/>
            <person name="Yu F."/>
            <person name="Martin F.M."/>
        </authorList>
    </citation>
    <scope>NUCLEOTIDE SEQUENCE</scope>
    <source>
        <strain evidence="4">QP</strain>
    </source>
</reference>
<keyword evidence="5" id="KW-1185">Reference proteome</keyword>
<gene>
    <name evidence="4" type="ORF">EDB92DRAFT_2085708</name>
</gene>
<name>A0AAD4QF39_9AGAM</name>
<keyword evidence="2" id="KW-1133">Transmembrane helix</keyword>
<proteinExistence type="predicted"/>
<feature type="compositionally biased region" description="Basic and acidic residues" evidence="1">
    <location>
        <begin position="8"/>
        <end position="21"/>
    </location>
</feature>
<protein>
    <recommendedName>
        <fullName evidence="3">DUF6535 domain-containing protein</fullName>
    </recommendedName>
</protein>
<evidence type="ECO:0000313" key="5">
    <source>
        <dbReference type="Proteomes" id="UP001201163"/>
    </source>
</evidence>
<evidence type="ECO:0000313" key="4">
    <source>
        <dbReference type="EMBL" id="KAH8994192.1"/>
    </source>
</evidence>
<dbReference type="InterPro" id="IPR045338">
    <property type="entry name" value="DUF6535"/>
</dbReference>
<dbReference type="Proteomes" id="UP001201163">
    <property type="component" value="Unassembled WGS sequence"/>
</dbReference>
<evidence type="ECO:0000256" key="2">
    <source>
        <dbReference type="SAM" id="Phobius"/>
    </source>
</evidence>
<evidence type="ECO:0000256" key="1">
    <source>
        <dbReference type="SAM" id="MobiDB-lite"/>
    </source>
</evidence>
<evidence type="ECO:0000259" key="3">
    <source>
        <dbReference type="Pfam" id="PF20153"/>
    </source>
</evidence>